<proteinExistence type="predicted"/>
<sequence length="424" mass="49608">MFFKPLFKNKKLLYYLTSSFLLLTLSTSLVTSCFSSDDEIDWLEVNSQWAKNLYFKNSKLINYELVQQIEQQLDFNQLKKVHKQLANFSSFSSYYEYMYQLFKKDFNFLKSKLSNQLKNKTTLVLENQKVVSDNHEYYNYFHILLPTYSSFLYDQQKDGLSFNLSFPYPKSKRLSQIIDYHSTIGHISNYSNFTQTNQIIEQSFSNSVDYVFYLYDPEYKPKGFDLNSLHAKDDFVANKLLKNKNQKVIFVDRHLYHLASNSILAQFVLIMELAKALGIDFKKEELMFWNALIKEPKRSSVIFNKKILTASNEGIDALVLFGILPDIIIDYDQIADLNHNDKGLAPYLDKLIKKAQSVQLNKLINISNGYVFHQINPELMIVDKFEQHQVSRVIKGLNLVTKLITSSKGTDQKYHFFANLSFVK</sequence>
<dbReference type="KEGG" id="ude:JM47_00480"/>
<dbReference type="RefSeq" id="WP_208895072.1">
    <property type="nucleotide sequence ID" value="NZ_CP009770.1"/>
</dbReference>
<dbReference type="PATRIC" id="fig|42094.4.peg.86"/>
<feature type="signal peptide" evidence="1">
    <location>
        <begin position="1"/>
        <end position="31"/>
    </location>
</feature>
<protein>
    <recommendedName>
        <fullName evidence="4">Iron ABC transporter substrate-binding protein</fullName>
    </recommendedName>
</protein>
<dbReference type="PROSITE" id="PS51257">
    <property type="entry name" value="PROKAR_LIPOPROTEIN"/>
    <property type="match status" value="1"/>
</dbReference>
<dbReference type="EMBL" id="CP009770">
    <property type="protein sequence ID" value="AJQ45134.1"/>
    <property type="molecule type" value="Genomic_DNA"/>
</dbReference>
<name>A0A0C5RNT3_9BACT</name>
<dbReference type="HOGENOM" id="CLU_647117_0_0_14"/>
<keyword evidence="1" id="KW-0732">Signal</keyword>
<feature type="chain" id="PRO_5002193734" description="Iron ABC transporter substrate-binding protein" evidence="1">
    <location>
        <begin position="32"/>
        <end position="424"/>
    </location>
</feature>
<dbReference type="Proteomes" id="UP000032261">
    <property type="component" value="Chromosome"/>
</dbReference>
<organism evidence="2 3">
    <name type="scientific">Ureaplasma diversum</name>
    <dbReference type="NCBI Taxonomy" id="42094"/>
    <lineage>
        <taxon>Bacteria</taxon>
        <taxon>Bacillati</taxon>
        <taxon>Mycoplasmatota</taxon>
        <taxon>Mycoplasmoidales</taxon>
        <taxon>Mycoplasmoidaceae</taxon>
        <taxon>Ureaplasma</taxon>
    </lineage>
</organism>
<evidence type="ECO:0008006" key="4">
    <source>
        <dbReference type="Google" id="ProtNLM"/>
    </source>
</evidence>
<gene>
    <name evidence="2" type="ORF">JM47_00480</name>
</gene>
<dbReference type="STRING" id="42094.JM47_00480"/>
<reference evidence="2 3" key="1">
    <citation type="journal article" date="2015" name="Genome Announc.">
        <title>Genome Sequence of Ureaplasma diversum Strain ATCC 49782.</title>
        <authorList>
            <person name="Marques L.M."/>
            <person name="Guimaraes A.M."/>
            <person name="Martins H.B."/>
            <person name="Rezende I.S."/>
            <person name="Barbosa M.S."/>
            <person name="Campos G.B."/>
            <person name="do Nascimento N.C."/>
            <person name="Dos Santos A.P."/>
            <person name="Amorim A.T."/>
            <person name="Santos V.M."/>
            <person name="Messick J.B."/>
            <person name="Timenetsky J."/>
        </authorList>
    </citation>
    <scope>NUCLEOTIDE SEQUENCE [LARGE SCALE GENOMIC DNA]</scope>
    <source>
        <strain evidence="2 3">ATCC 49782</strain>
    </source>
</reference>
<evidence type="ECO:0000313" key="3">
    <source>
        <dbReference type="Proteomes" id="UP000032261"/>
    </source>
</evidence>
<evidence type="ECO:0000256" key="1">
    <source>
        <dbReference type="SAM" id="SignalP"/>
    </source>
</evidence>
<evidence type="ECO:0000313" key="2">
    <source>
        <dbReference type="EMBL" id="AJQ45134.1"/>
    </source>
</evidence>
<dbReference type="AlphaFoldDB" id="A0A0C5RNT3"/>
<accession>A0A0C5RNT3</accession>